<reference evidence="1" key="1">
    <citation type="submission" date="2021-06" db="EMBL/GenBank/DDBJ databases">
        <authorList>
            <person name="Kallberg Y."/>
            <person name="Tangrot J."/>
            <person name="Rosling A."/>
        </authorList>
    </citation>
    <scope>NUCLEOTIDE SEQUENCE</scope>
    <source>
        <strain evidence="1">MA461A</strain>
    </source>
</reference>
<gene>
    <name evidence="1" type="ORF">RPERSI_LOCUS16725</name>
</gene>
<keyword evidence="2" id="KW-1185">Reference proteome</keyword>
<evidence type="ECO:0000313" key="1">
    <source>
        <dbReference type="EMBL" id="CAG8773749.1"/>
    </source>
</evidence>
<proteinExistence type="predicted"/>
<dbReference type="Proteomes" id="UP000789920">
    <property type="component" value="Unassembled WGS sequence"/>
</dbReference>
<sequence>MTYQNRADCFYGLGFKPFAKTNPSFAERQVIFILFMTSDVLKGRYNSSQIKFENNLTTSFQYIIIQAVIERCVLEI</sequence>
<accession>A0ACA9R248</accession>
<name>A0ACA9R248_9GLOM</name>
<feature type="non-terminal residue" evidence="1">
    <location>
        <position position="76"/>
    </location>
</feature>
<evidence type="ECO:0000313" key="2">
    <source>
        <dbReference type="Proteomes" id="UP000789920"/>
    </source>
</evidence>
<organism evidence="1 2">
    <name type="scientific">Racocetra persica</name>
    <dbReference type="NCBI Taxonomy" id="160502"/>
    <lineage>
        <taxon>Eukaryota</taxon>
        <taxon>Fungi</taxon>
        <taxon>Fungi incertae sedis</taxon>
        <taxon>Mucoromycota</taxon>
        <taxon>Glomeromycotina</taxon>
        <taxon>Glomeromycetes</taxon>
        <taxon>Diversisporales</taxon>
        <taxon>Gigasporaceae</taxon>
        <taxon>Racocetra</taxon>
    </lineage>
</organism>
<dbReference type="EMBL" id="CAJVQC010041783">
    <property type="protein sequence ID" value="CAG8773749.1"/>
    <property type="molecule type" value="Genomic_DNA"/>
</dbReference>
<comment type="caution">
    <text evidence="1">The sequence shown here is derived from an EMBL/GenBank/DDBJ whole genome shotgun (WGS) entry which is preliminary data.</text>
</comment>
<protein>
    <submittedName>
        <fullName evidence="1">8988_t:CDS:1</fullName>
    </submittedName>
</protein>